<dbReference type="Proteomes" id="UP000616769">
    <property type="component" value="Unassembled WGS sequence"/>
</dbReference>
<organism evidence="1 2">
    <name type="scientific">Sarcoptes scabiei</name>
    <name type="common">Itch mite</name>
    <name type="synonym">Acarus scabiei</name>
    <dbReference type="NCBI Taxonomy" id="52283"/>
    <lineage>
        <taxon>Eukaryota</taxon>
        <taxon>Metazoa</taxon>
        <taxon>Ecdysozoa</taxon>
        <taxon>Arthropoda</taxon>
        <taxon>Chelicerata</taxon>
        <taxon>Arachnida</taxon>
        <taxon>Acari</taxon>
        <taxon>Acariformes</taxon>
        <taxon>Sarcoptiformes</taxon>
        <taxon>Astigmata</taxon>
        <taxon>Psoroptidia</taxon>
        <taxon>Sarcoptoidea</taxon>
        <taxon>Sarcoptidae</taxon>
        <taxon>Sarcoptinae</taxon>
        <taxon>Sarcoptes</taxon>
    </lineage>
</organism>
<dbReference type="OrthoDB" id="6515313at2759"/>
<proteinExistence type="predicted"/>
<evidence type="ECO:0008006" key="3">
    <source>
        <dbReference type="Google" id="ProtNLM"/>
    </source>
</evidence>
<protein>
    <recommendedName>
        <fullName evidence="3">Gustatory receptor</fullName>
    </recommendedName>
</protein>
<accession>A0A132A8G5</accession>
<name>A0A132A8G5_SARSC</name>
<sequence>MKPILRAIIGSLLYVLCLDDLTISLYLMIRGGQLVRLLIKIPNIESIDYSKSFAFRALSIALTISCIINMLGFISFNDEQTDKLISSKISFWSKIYILINLVMTILMFINLSIMPILFIYTMILFKFSIEKLVNAFSSVNLDEIQMLKLKNKLSDLNDQFKEIIPYFALPLTVNFAANIFIIISSACFLMINTFRNQYTSFVFSLGLFAFIRLILVACIGNLPINICRDLIRTVYENLEQWTLNEWMCFMELKRLRKEFTVSIFSMYTVRQSSILAMLGFALNYIVILLQTENYSSANNGNSSKSNQSNMLEDRGKHFFYENDNQSMNNIAHWLQ</sequence>
<evidence type="ECO:0000313" key="1">
    <source>
        <dbReference type="EMBL" id="KPM07149.1"/>
    </source>
</evidence>
<dbReference type="EMBL" id="JXLN01011344">
    <property type="protein sequence ID" value="KPM07149.1"/>
    <property type="molecule type" value="Genomic_DNA"/>
</dbReference>
<dbReference type="VEuPathDB" id="VectorBase:SSCA005641"/>
<dbReference type="AlphaFoldDB" id="A0A132A8G5"/>
<comment type="caution">
    <text evidence="1">The sequence shown here is derived from an EMBL/GenBank/DDBJ whole genome shotgun (WGS) entry which is preliminary data.</text>
</comment>
<gene>
    <name evidence="1" type="ORF">QR98_0056340</name>
</gene>
<evidence type="ECO:0000313" key="2">
    <source>
        <dbReference type="Proteomes" id="UP000616769"/>
    </source>
</evidence>
<reference evidence="1 2" key="1">
    <citation type="journal article" date="2015" name="Parasit. Vectors">
        <title>Draft genome of the scabies mite.</title>
        <authorList>
            <person name="Rider S.D.Jr."/>
            <person name="Morgan M.S."/>
            <person name="Arlian L.G."/>
        </authorList>
    </citation>
    <scope>NUCLEOTIDE SEQUENCE [LARGE SCALE GENOMIC DNA]</scope>
    <source>
        <strain evidence="1">Arlian Lab</strain>
    </source>
</reference>